<dbReference type="GO" id="GO:0000156">
    <property type="term" value="F:phosphorelay response regulator activity"/>
    <property type="evidence" value="ECO:0007669"/>
    <property type="project" value="InterPro"/>
</dbReference>
<reference evidence="4" key="1">
    <citation type="submission" date="2022-03" db="EMBL/GenBank/DDBJ databases">
        <title>Bacterial whole genome sequence for Hymenobacter sp. DH14.</title>
        <authorList>
            <person name="Le V."/>
        </authorList>
    </citation>
    <scope>NUCLEOTIDE SEQUENCE</scope>
    <source>
        <strain evidence="4">DH14</strain>
    </source>
</reference>
<dbReference type="Proteomes" id="UP001139193">
    <property type="component" value="Unassembled WGS sequence"/>
</dbReference>
<feature type="modified residue" description="4-aspartylphosphate" evidence="1">
    <location>
        <position position="61"/>
    </location>
</feature>
<comment type="caution">
    <text evidence="4">The sequence shown here is derived from an EMBL/GenBank/DDBJ whole genome shotgun (WGS) entry which is preliminary data.</text>
</comment>
<evidence type="ECO:0000313" key="5">
    <source>
        <dbReference type="Proteomes" id="UP001139193"/>
    </source>
</evidence>
<dbReference type="EMBL" id="JALBGC010000001">
    <property type="protein sequence ID" value="MCI1186198.1"/>
    <property type="molecule type" value="Genomic_DNA"/>
</dbReference>
<keyword evidence="5" id="KW-1185">Reference proteome</keyword>
<dbReference type="PROSITE" id="PS50110">
    <property type="entry name" value="RESPONSE_REGULATORY"/>
    <property type="match status" value="1"/>
</dbReference>
<evidence type="ECO:0000259" key="3">
    <source>
        <dbReference type="PROSITE" id="PS50930"/>
    </source>
</evidence>
<dbReference type="InterPro" id="IPR007492">
    <property type="entry name" value="LytTR_DNA-bd_dom"/>
</dbReference>
<name>A0A9X1VDN1_9BACT</name>
<dbReference type="Pfam" id="PF04397">
    <property type="entry name" value="LytTR"/>
    <property type="match status" value="1"/>
</dbReference>
<dbReference type="AlphaFoldDB" id="A0A9X1VDN1"/>
<evidence type="ECO:0000313" key="4">
    <source>
        <dbReference type="EMBL" id="MCI1186198.1"/>
    </source>
</evidence>
<sequence>MSILPPLRTIAVDDEPLALGLVASFVQQTPFLELVGKFGSAVEALKYLHEHPGAVDLAFLDIQMQELNGLELARVLGPTGPRVVFTTAFPQYALDGYRVDALDYLVKPFNYEEFLRAAGKARAYAELVAAPAAAPAAAAAAADEEEYLFLKAEYQLVRVALSDILYVEGLKDYVKVHLKSTPRALLSLMSLKAMEEKLPTRRFMRIHRSFIVALDKIEAVRRLTVQIGAVTIPVGDQYKEAFLQFLSRWS</sequence>
<dbReference type="SUPFAM" id="SSF52172">
    <property type="entry name" value="CheY-like"/>
    <property type="match status" value="1"/>
</dbReference>
<protein>
    <submittedName>
        <fullName evidence="4">LytTR family DNA-binding domain-containing protein</fullName>
    </submittedName>
</protein>
<feature type="domain" description="HTH LytTR-type" evidence="3">
    <location>
        <begin position="155"/>
        <end position="222"/>
    </location>
</feature>
<dbReference type="RefSeq" id="WP_241934477.1">
    <property type="nucleotide sequence ID" value="NZ_JALBGC010000001.1"/>
</dbReference>
<dbReference type="GO" id="GO:0003677">
    <property type="term" value="F:DNA binding"/>
    <property type="evidence" value="ECO:0007669"/>
    <property type="project" value="UniProtKB-KW"/>
</dbReference>
<keyword evidence="1" id="KW-0597">Phosphoprotein</keyword>
<accession>A0A9X1VDN1</accession>
<dbReference type="InterPro" id="IPR011006">
    <property type="entry name" value="CheY-like_superfamily"/>
</dbReference>
<dbReference type="PANTHER" id="PTHR37299:SF1">
    <property type="entry name" value="STAGE 0 SPORULATION PROTEIN A HOMOLOG"/>
    <property type="match status" value="1"/>
</dbReference>
<dbReference type="SMART" id="SM00448">
    <property type="entry name" value="REC"/>
    <property type="match status" value="1"/>
</dbReference>
<dbReference type="Gene3D" id="3.40.50.2300">
    <property type="match status" value="1"/>
</dbReference>
<dbReference type="SMART" id="SM00850">
    <property type="entry name" value="LytTR"/>
    <property type="match status" value="1"/>
</dbReference>
<dbReference type="PANTHER" id="PTHR37299">
    <property type="entry name" value="TRANSCRIPTIONAL REGULATOR-RELATED"/>
    <property type="match status" value="1"/>
</dbReference>
<organism evidence="4 5">
    <name type="scientific">Hymenobacter cyanobacteriorum</name>
    <dbReference type="NCBI Taxonomy" id="2926463"/>
    <lineage>
        <taxon>Bacteria</taxon>
        <taxon>Pseudomonadati</taxon>
        <taxon>Bacteroidota</taxon>
        <taxon>Cytophagia</taxon>
        <taxon>Cytophagales</taxon>
        <taxon>Hymenobacteraceae</taxon>
        <taxon>Hymenobacter</taxon>
    </lineage>
</organism>
<dbReference type="PROSITE" id="PS50930">
    <property type="entry name" value="HTH_LYTTR"/>
    <property type="match status" value="1"/>
</dbReference>
<evidence type="ECO:0000259" key="2">
    <source>
        <dbReference type="PROSITE" id="PS50110"/>
    </source>
</evidence>
<gene>
    <name evidence="4" type="ORF">MON38_02115</name>
</gene>
<dbReference type="InterPro" id="IPR046947">
    <property type="entry name" value="LytR-like"/>
</dbReference>
<proteinExistence type="predicted"/>
<keyword evidence="4" id="KW-0238">DNA-binding</keyword>
<dbReference type="Pfam" id="PF00072">
    <property type="entry name" value="Response_reg"/>
    <property type="match status" value="1"/>
</dbReference>
<dbReference type="Gene3D" id="2.40.50.1020">
    <property type="entry name" value="LytTr DNA-binding domain"/>
    <property type="match status" value="1"/>
</dbReference>
<feature type="domain" description="Response regulatory" evidence="2">
    <location>
        <begin position="8"/>
        <end position="122"/>
    </location>
</feature>
<dbReference type="InterPro" id="IPR001789">
    <property type="entry name" value="Sig_transdc_resp-reg_receiver"/>
</dbReference>
<evidence type="ECO:0000256" key="1">
    <source>
        <dbReference type="PROSITE-ProRule" id="PRU00169"/>
    </source>
</evidence>